<keyword evidence="2" id="KW-0472">Membrane</keyword>
<evidence type="ECO:0000256" key="2">
    <source>
        <dbReference type="SAM" id="Phobius"/>
    </source>
</evidence>
<evidence type="ECO:0000313" key="4">
    <source>
        <dbReference type="Proteomes" id="UP000604046"/>
    </source>
</evidence>
<proteinExistence type="predicted"/>
<feature type="compositionally biased region" description="Acidic residues" evidence="1">
    <location>
        <begin position="46"/>
        <end position="66"/>
    </location>
</feature>
<feature type="transmembrane region" description="Helical" evidence="2">
    <location>
        <begin position="301"/>
        <end position="318"/>
    </location>
</feature>
<organism evidence="3 4">
    <name type="scientific">Symbiodinium natans</name>
    <dbReference type="NCBI Taxonomy" id="878477"/>
    <lineage>
        <taxon>Eukaryota</taxon>
        <taxon>Sar</taxon>
        <taxon>Alveolata</taxon>
        <taxon>Dinophyceae</taxon>
        <taxon>Suessiales</taxon>
        <taxon>Symbiodiniaceae</taxon>
        <taxon>Symbiodinium</taxon>
    </lineage>
</organism>
<accession>A0A812QA57</accession>
<protein>
    <submittedName>
        <fullName evidence="3">Uncharacterized protein</fullName>
    </submittedName>
</protein>
<keyword evidence="2" id="KW-1133">Transmembrane helix</keyword>
<gene>
    <name evidence="3" type="ORF">SNAT2548_LOCUS21054</name>
</gene>
<dbReference type="OrthoDB" id="406531at2759"/>
<name>A0A812QA57_9DINO</name>
<comment type="caution">
    <text evidence="3">The sequence shown here is derived from an EMBL/GenBank/DDBJ whole genome shotgun (WGS) entry which is preliminary data.</text>
</comment>
<sequence length="526" mass="59813">MSPSFRLACAALSLYHAAAVRPERVLPDVLLEAATTDAHTLHTGEVGEEENEDELQTSTEEPEEDADKVIVGSRENAAEKAAKEKDMKEHLAQVQAWVEEESLMPFWVMPISFSIKIGLTMVLFPPIRMSPVERTWGAGFKRLAAQLFSVGFVCLALNTWYCDITKILAARRAFPGDTKKLIQVIGLTWICSANLLASIPVSLSVTHFSPRQLYKLEGKQARYYPEMYSYPMVIGDAKWLPWDKHIFFLVLLPYYLPFRLIRCEPLTWSNKEWPSWTLSGMTFSAFIILIHLAVFLKVLGWLLWGVLTLCTAFFWAHARTKAEKFWNSGLGITPLFILLFVLLTNKLIVFLAPFPKETRLLFQEIVGWNAASDRDEEAEAFRCYIAHMVGFADVQGEDGFLWSVMRKAAEKLRGFQSLDDDFHEDQRQEKEPPEGSEGWETSRYLLRAVVASQQLDMMCSTLITTQLMIIILVRWSFNESDDFVGAFATTMTSRTVPAYFGHLLDQATAASKTDLSKLMSQLWELL</sequence>
<reference evidence="3" key="1">
    <citation type="submission" date="2021-02" db="EMBL/GenBank/DDBJ databases">
        <authorList>
            <person name="Dougan E. K."/>
            <person name="Rhodes N."/>
            <person name="Thang M."/>
            <person name="Chan C."/>
        </authorList>
    </citation>
    <scope>NUCLEOTIDE SEQUENCE</scope>
</reference>
<dbReference type="Proteomes" id="UP000604046">
    <property type="component" value="Unassembled WGS sequence"/>
</dbReference>
<feature type="transmembrane region" description="Helical" evidence="2">
    <location>
        <begin position="330"/>
        <end position="352"/>
    </location>
</feature>
<feature type="transmembrane region" description="Helical" evidence="2">
    <location>
        <begin position="143"/>
        <end position="161"/>
    </location>
</feature>
<dbReference type="EMBL" id="CAJNDS010002234">
    <property type="protein sequence ID" value="CAE7386037.1"/>
    <property type="molecule type" value="Genomic_DNA"/>
</dbReference>
<feature type="transmembrane region" description="Helical" evidence="2">
    <location>
        <begin position="245"/>
        <end position="261"/>
    </location>
</feature>
<keyword evidence="2" id="KW-0812">Transmembrane</keyword>
<feature type="transmembrane region" description="Helical" evidence="2">
    <location>
        <begin position="104"/>
        <end position="123"/>
    </location>
</feature>
<keyword evidence="4" id="KW-1185">Reference proteome</keyword>
<evidence type="ECO:0000256" key="1">
    <source>
        <dbReference type="SAM" id="MobiDB-lite"/>
    </source>
</evidence>
<dbReference type="AlphaFoldDB" id="A0A812QA57"/>
<evidence type="ECO:0000313" key="3">
    <source>
        <dbReference type="EMBL" id="CAE7386037.1"/>
    </source>
</evidence>
<feature type="region of interest" description="Disordered" evidence="1">
    <location>
        <begin position="38"/>
        <end position="67"/>
    </location>
</feature>
<feature type="transmembrane region" description="Helical" evidence="2">
    <location>
        <begin position="181"/>
        <end position="205"/>
    </location>
</feature>
<feature type="transmembrane region" description="Helical" evidence="2">
    <location>
        <begin position="273"/>
        <end position="294"/>
    </location>
</feature>